<dbReference type="GO" id="GO:0005886">
    <property type="term" value="C:plasma membrane"/>
    <property type="evidence" value="ECO:0007669"/>
    <property type="project" value="UniProtKB-SubCell"/>
</dbReference>
<dbReference type="SUPFAM" id="SSF55874">
    <property type="entry name" value="ATPase domain of HSP90 chaperone/DNA topoisomerase II/histidine kinase"/>
    <property type="match status" value="1"/>
</dbReference>
<dbReference type="EMBL" id="SDMQ01000001">
    <property type="protein sequence ID" value="TBT88463.1"/>
    <property type="molecule type" value="Genomic_DNA"/>
</dbReference>
<dbReference type="Gene3D" id="1.10.287.130">
    <property type="match status" value="1"/>
</dbReference>
<feature type="region of interest" description="Disordered" evidence="9">
    <location>
        <begin position="1"/>
        <end position="21"/>
    </location>
</feature>
<evidence type="ECO:0000256" key="8">
    <source>
        <dbReference type="ARBA" id="ARBA00039401"/>
    </source>
</evidence>
<keyword evidence="10" id="KW-0472">Membrane</keyword>
<evidence type="ECO:0000256" key="7">
    <source>
        <dbReference type="ARBA" id="ARBA00023012"/>
    </source>
</evidence>
<evidence type="ECO:0000256" key="5">
    <source>
        <dbReference type="ARBA" id="ARBA00022679"/>
    </source>
</evidence>
<dbReference type="Gene3D" id="3.30.565.10">
    <property type="entry name" value="Histidine kinase-like ATPase, C-terminal domain"/>
    <property type="match status" value="1"/>
</dbReference>
<dbReference type="InterPro" id="IPR005467">
    <property type="entry name" value="His_kinase_dom"/>
</dbReference>
<dbReference type="CDD" id="cd00082">
    <property type="entry name" value="HisKA"/>
    <property type="match status" value="1"/>
</dbReference>
<dbReference type="GO" id="GO:0016036">
    <property type="term" value="P:cellular response to phosphate starvation"/>
    <property type="evidence" value="ECO:0007669"/>
    <property type="project" value="TreeGrafter"/>
</dbReference>
<dbReference type="PROSITE" id="PS50109">
    <property type="entry name" value="HIS_KIN"/>
    <property type="match status" value="1"/>
</dbReference>
<keyword evidence="5" id="KW-0808">Transferase</keyword>
<evidence type="ECO:0000259" key="11">
    <source>
        <dbReference type="PROSITE" id="PS50109"/>
    </source>
</evidence>
<evidence type="ECO:0000256" key="6">
    <source>
        <dbReference type="ARBA" id="ARBA00022777"/>
    </source>
</evidence>
<keyword evidence="13" id="KW-1185">Reference proteome</keyword>
<dbReference type="SMART" id="SM00387">
    <property type="entry name" value="HATPase_c"/>
    <property type="match status" value="1"/>
</dbReference>
<dbReference type="InterPro" id="IPR004358">
    <property type="entry name" value="Sig_transdc_His_kin-like_C"/>
</dbReference>
<evidence type="ECO:0000256" key="9">
    <source>
        <dbReference type="SAM" id="MobiDB-lite"/>
    </source>
</evidence>
<feature type="domain" description="Histidine kinase" evidence="11">
    <location>
        <begin position="174"/>
        <end position="394"/>
    </location>
</feature>
<keyword evidence="7" id="KW-0902">Two-component regulatory system</keyword>
<dbReference type="FunFam" id="3.30.565.10:FF:000006">
    <property type="entry name" value="Sensor histidine kinase WalK"/>
    <property type="match status" value="1"/>
</dbReference>
<name>A0A4Q9KGL6_9ACTN</name>
<gene>
    <name evidence="12" type="ORF">ET989_00435</name>
</gene>
<dbReference type="InterPro" id="IPR003661">
    <property type="entry name" value="HisK_dim/P_dom"/>
</dbReference>
<comment type="subcellular location">
    <subcellularLocation>
        <location evidence="2">Cell membrane</location>
    </subcellularLocation>
</comment>
<dbReference type="PRINTS" id="PR00344">
    <property type="entry name" value="BCTRLSENSOR"/>
</dbReference>
<keyword evidence="10" id="KW-0812">Transmembrane</keyword>
<evidence type="ECO:0000256" key="3">
    <source>
        <dbReference type="ARBA" id="ARBA00012438"/>
    </source>
</evidence>
<protein>
    <recommendedName>
        <fullName evidence="8">Sensor-like histidine kinase SenX3</fullName>
        <ecNumber evidence="3">2.7.13.3</ecNumber>
    </recommendedName>
</protein>
<dbReference type="InterPro" id="IPR050351">
    <property type="entry name" value="BphY/WalK/GraS-like"/>
</dbReference>
<feature type="transmembrane region" description="Helical" evidence="10">
    <location>
        <begin position="29"/>
        <end position="51"/>
    </location>
</feature>
<dbReference type="Pfam" id="PF00512">
    <property type="entry name" value="HisKA"/>
    <property type="match status" value="1"/>
</dbReference>
<proteinExistence type="predicted"/>
<dbReference type="OrthoDB" id="9813151at2"/>
<dbReference type="Pfam" id="PF02518">
    <property type="entry name" value="HATPase_c"/>
    <property type="match status" value="1"/>
</dbReference>
<comment type="catalytic activity">
    <reaction evidence="1">
        <text>ATP + protein L-histidine = ADP + protein N-phospho-L-histidine.</text>
        <dbReference type="EC" id="2.7.13.3"/>
    </reaction>
</comment>
<dbReference type="GO" id="GO:0004721">
    <property type="term" value="F:phosphoprotein phosphatase activity"/>
    <property type="evidence" value="ECO:0007669"/>
    <property type="project" value="TreeGrafter"/>
</dbReference>
<dbReference type="GO" id="GO:0000155">
    <property type="term" value="F:phosphorelay sensor kinase activity"/>
    <property type="evidence" value="ECO:0007669"/>
    <property type="project" value="InterPro"/>
</dbReference>
<evidence type="ECO:0000256" key="1">
    <source>
        <dbReference type="ARBA" id="ARBA00000085"/>
    </source>
</evidence>
<dbReference type="InterPro" id="IPR003594">
    <property type="entry name" value="HATPase_dom"/>
</dbReference>
<evidence type="ECO:0000313" key="12">
    <source>
        <dbReference type="EMBL" id="TBT88463.1"/>
    </source>
</evidence>
<dbReference type="SUPFAM" id="SSF47384">
    <property type="entry name" value="Homodimeric domain of signal transducing histidine kinase"/>
    <property type="match status" value="1"/>
</dbReference>
<evidence type="ECO:0000256" key="10">
    <source>
        <dbReference type="SAM" id="Phobius"/>
    </source>
</evidence>
<dbReference type="InterPro" id="IPR036890">
    <property type="entry name" value="HATPase_C_sf"/>
</dbReference>
<evidence type="ECO:0000256" key="2">
    <source>
        <dbReference type="ARBA" id="ARBA00004236"/>
    </source>
</evidence>
<keyword evidence="10" id="KW-1133">Transmembrane helix</keyword>
<dbReference type="CDD" id="cd00075">
    <property type="entry name" value="HATPase"/>
    <property type="match status" value="1"/>
</dbReference>
<dbReference type="Proteomes" id="UP000292373">
    <property type="component" value="Unassembled WGS sequence"/>
</dbReference>
<keyword evidence="6 12" id="KW-0418">Kinase</keyword>
<keyword evidence="4" id="KW-0597">Phosphoprotein</keyword>
<organism evidence="12 13">
    <name type="scientific">Propioniciclava sinopodophylli</name>
    <dbReference type="NCBI Taxonomy" id="1837344"/>
    <lineage>
        <taxon>Bacteria</taxon>
        <taxon>Bacillati</taxon>
        <taxon>Actinomycetota</taxon>
        <taxon>Actinomycetes</taxon>
        <taxon>Propionibacteriales</taxon>
        <taxon>Propionibacteriaceae</taxon>
        <taxon>Propioniciclava</taxon>
    </lineage>
</organism>
<dbReference type="EC" id="2.7.13.3" evidence="3"/>
<evidence type="ECO:0000313" key="13">
    <source>
        <dbReference type="Proteomes" id="UP000292373"/>
    </source>
</evidence>
<comment type="caution">
    <text evidence="12">The sequence shown here is derived from an EMBL/GenBank/DDBJ whole genome shotgun (WGS) entry which is preliminary data.</text>
</comment>
<dbReference type="AlphaFoldDB" id="A0A4Q9KGL6"/>
<evidence type="ECO:0000256" key="4">
    <source>
        <dbReference type="ARBA" id="ARBA00022553"/>
    </source>
</evidence>
<sequence>MLTSECGTGGTGPDPGRSDRPMLADVTPALAALIGVVVGLLGGYLIAWAIVRQPNEGPEPDPLLELRRVLDALRCGGAVIGPIDEILAANEPAIDLGIVRGNRVAIPALLTQVREVRRTGETAAINLDQTRAGRAEQQLAVRVLRLEDGNVLVIADDRSAALRVQASARDFMANATHELKTPVGAITLLGEAVEQAADDPDAVVRFSRKIQAESSRLSLLVAQIVQLSRLQGQAPANAERLEVDEVIGSALDRSRQLAEARRISLTLGGVRGLVVRGSREQLVTALANLVHNAITYSDDKARVVVTTRPVEDAERGDRIAIAVSDNGIGISAEDTRRIFERFYRVDYARSRQTGGTGLGLSIVAEIVEGHGGEVAVWSKLGSGSTFTITLPAAPAEEEVA</sequence>
<dbReference type="PANTHER" id="PTHR45453">
    <property type="entry name" value="PHOSPHATE REGULON SENSOR PROTEIN PHOR"/>
    <property type="match status" value="1"/>
</dbReference>
<dbReference type="PANTHER" id="PTHR45453:SF1">
    <property type="entry name" value="PHOSPHATE REGULON SENSOR PROTEIN PHOR"/>
    <property type="match status" value="1"/>
</dbReference>
<dbReference type="SMART" id="SM00388">
    <property type="entry name" value="HisKA"/>
    <property type="match status" value="1"/>
</dbReference>
<reference evidence="12 13" key="1">
    <citation type="submission" date="2019-01" db="EMBL/GenBank/DDBJ databases">
        <title>Lactibacter flavus gen. nov., sp. nov., a novel bacterium of the family Propionibacteriaceae isolated from raw milk and dairy products.</title>
        <authorList>
            <person name="Huptas C."/>
            <person name="Wenning M."/>
            <person name="Breitenwieser F."/>
            <person name="Doll E."/>
            <person name="Von Neubeck M."/>
            <person name="Busse H.-J."/>
            <person name="Scherer S."/>
        </authorList>
    </citation>
    <scope>NUCLEOTIDE SEQUENCE [LARGE SCALE GENOMIC DNA]</scope>
    <source>
        <strain evidence="12 13">KCTC 33808</strain>
    </source>
</reference>
<dbReference type="InterPro" id="IPR036097">
    <property type="entry name" value="HisK_dim/P_sf"/>
</dbReference>
<accession>A0A4Q9KGL6</accession>